<dbReference type="InterPro" id="IPR007131">
    <property type="entry name" value="SHD1"/>
</dbReference>
<dbReference type="OrthoDB" id="9861521at2"/>
<feature type="transmembrane region" description="Helical" evidence="1">
    <location>
        <begin position="101"/>
        <end position="118"/>
    </location>
</feature>
<dbReference type="GO" id="GO:0043130">
    <property type="term" value="F:ubiquitin binding"/>
    <property type="evidence" value="ECO:0007669"/>
    <property type="project" value="InterPro"/>
</dbReference>
<feature type="signal peptide" evidence="2">
    <location>
        <begin position="1"/>
        <end position="19"/>
    </location>
</feature>
<accession>A0A1S1YT63</accession>
<evidence type="ECO:0000313" key="4">
    <source>
        <dbReference type="EMBL" id="OHX64209.1"/>
    </source>
</evidence>
<comment type="caution">
    <text evidence="4">The sequence shown here is derived from an EMBL/GenBank/DDBJ whole genome shotgun (WGS) entry which is preliminary data.</text>
</comment>
<feature type="domain" description="SLA1 homology" evidence="3">
    <location>
        <begin position="23"/>
        <end position="81"/>
    </location>
</feature>
<keyword evidence="1" id="KW-1133">Transmembrane helix</keyword>
<keyword evidence="1" id="KW-0812">Transmembrane</keyword>
<dbReference type="Pfam" id="PF03983">
    <property type="entry name" value="SHD1"/>
    <property type="match status" value="1"/>
</dbReference>
<dbReference type="GO" id="GO:0030674">
    <property type="term" value="F:protein-macromolecule adaptor activity"/>
    <property type="evidence" value="ECO:0007669"/>
    <property type="project" value="InterPro"/>
</dbReference>
<gene>
    <name evidence="4" type="ORF">NH26_21635</name>
</gene>
<feature type="transmembrane region" description="Helical" evidence="1">
    <location>
        <begin position="130"/>
        <end position="148"/>
    </location>
</feature>
<evidence type="ECO:0000313" key="5">
    <source>
        <dbReference type="Proteomes" id="UP000179797"/>
    </source>
</evidence>
<dbReference type="Proteomes" id="UP000179797">
    <property type="component" value="Unassembled WGS sequence"/>
</dbReference>
<evidence type="ECO:0000259" key="3">
    <source>
        <dbReference type="Pfam" id="PF03983"/>
    </source>
</evidence>
<organism evidence="4 5">
    <name type="scientific">Flammeovirga pacifica</name>
    <dbReference type="NCBI Taxonomy" id="915059"/>
    <lineage>
        <taxon>Bacteria</taxon>
        <taxon>Pseudomonadati</taxon>
        <taxon>Bacteroidota</taxon>
        <taxon>Cytophagia</taxon>
        <taxon>Cytophagales</taxon>
        <taxon>Flammeovirgaceae</taxon>
        <taxon>Flammeovirga</taxon>
    </lineage>
</organism>
<keyword evidence="5" id="KW-1185">Reference proteome</keyword>
<proteinExistence type="predicted"/>
<dbReference type="AlphaFoldDB" id="A0A1S1YT63"/>
<dbReference type="Gene3D" id="2.30.30.700">
    <property type="entry name" value="SLA1 homology domain 1"/>
    <property type="match status" value="1"/>
</dbReference>
<dbReference type="EMBL" id="JRYR02000002">
    <property type="protein sequence ID" value="OHX64209.1"/>
    <property type="molecule type" value="Genomic_DNA"/>
</dbReference>
<evidence type="ECO:0000256" key="2">
    <source>
        <dbReference type="SAM" id="SignalP"/>
    </source>
</evidence>
<keyword evidence="2" id="KW-0732">Signal</keyword>
<dbReference type="STRING" id="915059.NH26_21635"/>
<evidence type="ECO:0000256" key="1">
    <source>
        <dbReference type="SAM" id="Phobius"/>
    </source>
</evidence>
<name>A0A1S1YT63_FLAPC</name>
<sequence>MYQLIFLFLILTLSNSVLANSQKQSIDDYRLWALNIEQANVNAMYLTSSDDNVYLEKVDGTIVKYPIYHFSYQDIQLIRAKSKLMAEKKAKMFNHIIQSKWLLIFAISIMLLSMVFMYHSSQKYDRYFKVIFAISTIILFVGSTSSYVNNFDTIFNYHTNISNKSTINKELQEIFKPKTKVRETTKSNDEDIYPFKLESATSIFTTVNNK</sequence>
<protein>
    <recommendedName>
        <fullName evidence="3">SLA1 homology domain-containing protein</fullName>
    </recommendedName>
</protein>
<reference evidence="4 5" key="1">
    <citation type="journal article" date="2012" name="Int. J. Syst. Evol. Microbiol.">
        <title>Flammeovirga pacifica sp. nov., isolated from deep-sea sediment.</title>
        <authorList>
            <person name="Xu H."/>
            <person name="Fu Y."/>
            <person name="Yang N."/>
            <person name="Ding Z."/>
            <person name="Lai Q."/>
            <person name="Zeng R."/>
        </authorList>
    </citation>
    <scope>NUCLEOTIDE SEQUENCE [LARGE SCALE GENOMIC DNA]</scope>
    <source>
        <strain evidence="5">DSM 24597 / LMG 26175 / WPAGA1</strain>
    </source>
</reference>
<dbReference type="GO" id="GO:0042802">
    <property type="term" value="F:identical protein binding"/>
    <property type="evidence" value="ECO:0007669"/>
    <property type="project" value="InterPro"/>
</dbReference>
<keyword evidence="1" id="KW-0472">Membrane</keyword>
<feature type="chain" id="PRO_5010225882" description="SLA1 homology domain-containing protein" evidence="2">
    <location>
        <begin position="20"/>
        <end position="210"/>
    </location>
</feature>
<dbReference type="GO" id="GO:0008092">
    <property type="term" value="F:cytoskeletal protein binding"/>
    <property type="evidence" value="ECO:0007669"/>
    <property type="project" value="InterPro"/>
</dbReference>